<organism evidence="1 2">
    <name type="scientific">Penicillium frequentans</name>
    <dbReference type="NCBI Taxonomy" id="3151616"/>
    <lineage>
        <taxon>Eukaryota</taxon>
        <taxon>Fungi</taxon>
        <taxon>Dikarya</taxon>
        <taxon>Ascomycota</taxon>
        <taxon>Pezizomycotina</taxon>
        <taxon>Eurotiomycetes</taxon>
        <taxon>Eurotiomycetidae</taxon>
        <taxon>Eurotiales</taxon>
        <taxon>Aspergillaceae</taxon>
        <taxon>Penicillium</taxon>
    </lineage>
</organism>
<evidence type="ECO:0000313" key="1">
    <source>
        <dbReference type="EMBL" id="KAJ5547372.1"/>
    </source>
</evidence>
<sequence>MAFGFSADYPKMTIKRSHSLESISNIPQVSTFFVSFPSFDHHPNSPVSQEFTRLAQWRGWKNGSKNWRKNWNRCMGEQYDLLIGSRVNDLATWQQMCRKLDIPGDFPSINKCRKALSHVYVNLVDLLECWEDERSPTLFKSAKQLSNYTKSQNKFFGRQIAKQDKA</sequence>
<proteinExistence type="predicted"/>
<accession>A0AAD6D208</accession>
<keyword evidence="2" id="KW-1185">Reference proteome</keyword>
<gene>
    <name evidence="1" type="ORF">N7494_004957</name>
</gene>
<reference evidence="1 2" key="1">
    <citation type="journal article" date="2023" name="IMA Fungus">
        <title>Comparative genomic study of the Penicillium genus elucidates a diverse pangenome and 15 lateral gene transfer events.</title>
        <authorList>
            <person name="Petersen C."/>
            <person name="Sorensen T."/>
            <person name="Nielsen M.R."/>
            <person name="Sondergaard T.E."/>
            <person name="Sorensen J.L."/>
            <person name="Fitzpatrick D.A."/>
            <person name="Frisvad J.C."/>
            <person name="Nielsen K.L."/>
        </authorList>
    </citation>
    <scope>NUCLEOTIDE SEQUENCE [LARGE SCALE GENOMIC DNA]</scope>
    <source>
        <strain evidence="1 2">IBT 35679</strain>
    </source>
</reference>
<dbReference type="AlphaFoldDB" id="A0AAD6D208"/>
<dbReference type="Proteomes" id="UP001220324">
    <property type="component" value="Unassembled WGS sequence"/>
</dbReference>
<feature type="non-terminal residue" evidence="1">
    <location>
        <position position="166"/>
    </location>
</feature>
<protein>
    <submittedName>
        <fullName evidence="1">Uncharacterized protein</fullName>
    </submittedName>
</protein>
<evidence type="ECO:0000313" key="2">
    <source>
        <dbReference type="Proteomes" id="UP001220324"/>
    </source>
</evidence>
<name>A0AAD6D208_9EURO</name>
<dbReference type="PANTHER" id="PTHR38846">
    <property type="entry name" value="C3H1-TYPE DOMAIN-CONTAINING PROTEIN"/>
    <property type="match status" value="1"/>
</dbReference>
<dbReference type="EMBL" id="JAQIZZ010000003">
    <property type="protein sequence ID" value="KAJ5547372.1"/>
    <property type="molecule type" value="Genomic_DNA"/>
</dbReference>
<comment type="caution">
    <text evidence="1">The sequence shown here is derived from an EMBL/GenBank/DDBJ whole genome shotgun (WGS) entry which is preliminary data.</text>
</comment>
<dbReference type="PANTHER" id="PTHR38846:SF1">
    <property type="entry name" value="C3H1-TYPE DOMAIN-CONTAINING PROTEIN"/>
    <property type="match status" value="1"/>
</dbReference>